<gene>
    <name evidence="8" type="ORF">ADIMK_3463</name>
</gene>
<dbReference type="GO" id="GO:0016020">
    <property type="term" value="C:membrane"/>
    <property type="evidence" value="ECO:0007669"/>
    <property type="project" value="UniProtKB-SubCell"/>
</dbReference>
<dbReference type="EMBL" id="JMQN01000050">
    <property type="protein sequence ID" value="KEA62323.1"/>
    <property type="molecule type" value="Genomic_DNA"/>
</dbReference>
<organism evidence="8 9">
    <name type="scientific">Marinobacterium lacunae</name>
    <dbReference type="NCBI Taxonomy" id="1232683"/>
    <lineage>
        <taxon>Bacteria</taxon>
        <taxon>Pseudomonadati</taxon>
        <taxon>Pseudomonadota</taxon>
        <taxon>Gammaproteobacteria</taxon>
        <taxon>Oceanospirillales</taxon>
        <taxon>Oceanospirillaceae</taxon>
        <taxon>Marinobacterium</taxon>
    </lineage>
</organism>
<evidence type="ECO:0000256" key="5">
    <source>
        <dbReference type="ARBA" id="ARBA00022989"/>
    </source>
</evidence>
<comment type="subcellular location">
    <subcellularLocation>
        <location evidence="1">Membrane</location>
        <topology evidence="1">Multi-pass membrane protein</topology>
    </subcellularLocation>
</comment>
<dbReference type="PANTHER" id="PTHR36838:SF1">
    <property type="entry name" value="SLR1864 PROTEIN"/>
    <property type="match status" value="1"/>
</dbReference>
<keyword evidence="5 7" id="KW-1133">Transmembrane helix</keyword>
<accession>A0A081FUW8</accession>
<evidence type="ECO:0000256" key="3">
    <source>
        <dbReference type="ARBA" id="ARBA00022475"/>
    </source>
</evidence>
<feature type="transmembrane region" description="Helical" evidence="7">
    <location>
        <begin position="65"/>
        <end position="88"/>
    </location>
</feature>
<dbReference type="PATRIC" id="fig|1232683.4.peg.3407"/>
<keyword evidence="4 7" id="KW-0812">Transmembrane</keyword>
<evidence type="ECO:0000256" key="1">
    <source>
        <dbReference type="ARBA" id="ARBA00004141"/>
    </source>
</evidence>
<evidence type="ECO:0000313" key="8">
    <source>
        <dbReference type="EMBL" id="KEA62323.1"/>
    </source>
</evidence>
<evidence type="ECO:0000256" key="2">
    <source>
        <dbReference type="ARBA" id="ARBA00022448"/>
    </source>
</evidence>
<dbReference type="Pfam" id="PF03547">
    <property type="entry name" value="Mem_trans"/>
    <property type="match status" value="1"/>
</dbReference>
<dbReference type="eggNOG" id="COG0679">
    <property type="taxonomic scope" value="Bacteria"/>
</dbReference>
<dbReference type="GO" id="GO:0055085">
    <property type="term" value="P:transmembrane transport"/>
    <property type="evidence" value="ECO:0007669"/>
    <property type="project" value="InterPro"/>
</dbReference>
<feature type="transmembrane region" description="Helical" evidence="7">
    <location>
        <begin position="226"/>
        <end position="252"/>
    </location>
</feature>
<feature type="transmembrane region" description="Helical" evidence="7">
    <location>
        <begin position="258"/>
        <end position="278"/>
    </location>
</feature>
<dbReference type="Proteomes" id="UP000028252">
    <property type="component" value="Unassembled WGS sequence"/>
</dbReference>
<comment type="caution">
    <text evidence="8">The sequence shown here is derived from an EMBL/GenBank/DDBJ whole genome shotgun (WGS) entry which is preliminary data.</text>
</comment>
<feature type="transmembrane region" description="Helical" evidence="7">
    <location>
        <begin position="290"/>
        <end position="309"/>
    </location>
</feature>
<dbReference type="OrthoDB" id="9810457at2"/>
<evidence type="ECO:0000256" key="6">
    <source>
        <dbReference type="ARBA" id="ARBA00023136"/>
    </source>
</evidence>
<dbReference type="PANTHER" id="PTHR36838">
    <property type="entry name" value="AUXIN EFFLUX CARRIER FAMILY PROTEIN"/>
    <property type="match status" value="1"/>
</dbReference>
<dbReference type="AlphaFoldDB" id="A0A081FUW8"/>
<dbReference type="STRING" id="1232683.ADIMK_3463"/>
<keyword evidence="3" id="KW-1003">Cell membrane</keyword>
<evidence type="ECO:0000313" key="9">
    <source>
        <dbReference type="Proteomes" id="UP000028252"/>
    </source>
</evidence>
<feature type="transmembrane region" description="Helical" evidence="7">
    <location>
        <begin position="168"/>
        <end position="188"/>
    </location>
</feature>
<feature type="transmembrane region" description="Helical" evidence="7">
    <location>
        <begin position="200"/>
        <end position="219"/>
    </location>
</feature>
<keyword evidence="9" id="KW-1185">Reference proteome</keyword>
<sequence length="310" mass="33163">MLAVLSITAPIFILIAIGYAAVKSGLMAQEVIPGLGRFVLYFTLPALLFSTLSRMEFSAVIEPNFLAVYGIGSLAALLGGIAFQRWVLKNSLVESGVKGIGMSIPNSAFIGFPVLLQVFDPPLTQAFAMALMVENILILPLALFITEYGARKQDDSLIGVWRSVFTRVFRNPIILSIFAGLLASALALPIPDVLVQSLDMLSRASAATALFVIGASLVGNQLRGNVVAIGSVVTGKLLVHPLLIALLLWFWPDFDNRLEIAVLILSAMPMMGVFPIIGSNYGMRNICASILLVTTALSFVTLTLLLGVVL</sequence>
<feature type="transmembrane region" description="Helical" evidence="7">
    <location>
        <begin position="6"/>
        <end position="22"/>
    </location>
</feature>
<protein>
    <submittedName>
        <fullName evidence="8">Auxin Efflux Carrier</fullName>
    </submittedName>
</protein>
<proteinExistence type="predicted"/>
<keyword evidence="6 7" id="KW-0472">Membrane</keyword>
<dbReference type="InterPro" id="IPR004776">
    <property type="entry name" value="Mem_transp_PIN-like"/>
</dbReference>
<name>A0A081FUW8_9GAMM</name>
<reference evidence="8 9" key="1">
    <citation type="submission" date="2014-04" db="EMBL/GenBank/DDBJ databases">
        <title>Marinobacterium kochiensis sp. nov., isolated from sediment sample collected from Kochi backwaters in Kerala, India.</title>
        <authorList>
            <person name="Singh A."/>
            <person name="Pinnaka A.K."/>
        </authorList>
    </citation>
    <scope>NUCLEOTIDE SEQUENCE [LARGE SCALE GENOMIC DNA]</scope>
    <source>
        <strain evidence="8 9">AK27</strain>
    </source>
</reference>
<keyword evidence="2" id="KW-0813">Transport</keyword>
<evidence type="ECO:0000256" key="4">
    <source>
        <dbReference type="ARBA" id="ARBA00022692"/>
    </source>
</evidence>
<evidence type="ECO:0000256" key="7">
    <source>
        <dbReference type="SAM" id="Phobius"/>
    </source>
</evidence>
<feature type="transmembrane region" description="Helical" evidence="7">
    <location>
        <begin position="125"/>
        <end position="148"/>
    </location>
</feature>
<feature type="transmembrane region" description="Helical" evidence="7">
    <location>
        <begin position="34"/>
        <end position="53"/>
    </location>
</feature>
<dbReference type="RefSeq" id="WP_036190876.1">
    <property type="nucleotide sequence ID" value="NZ_JMQN01000050.1"/>
</dbReference>